<evidence type="ECO:0000259" key="8">
    <source>
        <dbReference type="Pfam" id="PF13837"/>
    </source>
</evidence>
<keyword evidence="5" id="KW-0804">Transcription</keyword>
<evidence type="ECO:0000256" key="7">
    <source>
        <dbReference type="SAM" id="Coils"/>
    </source>
</evidence>
<dbReference type="AlphaFoldDB" id="A0A9J5YIB4"/>
<reference evidence="9 10" key="1">
    <citation type="submission" date="2020-09" db="EMBL/GenBank/DDBJ databases">
        <title>De no assembly of potato wild relative species, Solanum commersonii.</title>
        <authorList>
            <person name="Cho K."/>
        </authorList>
    </citation>
    <scope>NUCLEOTIDE SEQUENCE [LARGE SCALE GENOMIC DNA]</scope>
    <source>
        <strain evidence="9">LZ3.2</strain>
        <tissue evidence="9">Leaf</tissue>
    </source>
</reference>
<sequence>AAADVPLFRPDVRPTSLSHSLSHSPDVSPLHLRATLAPCLLFYELQIPITPESETVADFLCCMENQTATQNTSRPHAGGREDCWSEGATETLIEAWGDRYLRLNRGNLRQKDWKEVAYSVNSRQNGVKPQRTDVQCKNRIDTLKKKYKLEKNKSTPSKWPFYNRLDNVIATNNVSASPCNRRPPASISLAVKEKISPDSNFGALNYSGGSSRLNSSGSNDSSHDDLAFGSGERKNKMEYVGLSEDTTAFKELARAILRFGEIYERIESSKQQQMMELEKQRMEFTKDLEVQRMNMFMETQLQIERSKCAAKHPRSAGENFRYLLHLFAFFLASDK</sequence>
<feature type="non-terminal residue" evidence="9">
    <location>
        <position position="1"/>
    </location>
</feature>
<dbReference type="GO" id="GO:0005634">
    <property type="term" value="C:nucleus"/>
    <property type="evidence" value="ECO:0007669"/>
    <property type="project" value="UniProtKB-SubCell"/>
</dbReference>
<keyword evidence="2" id="KW-0805">Transcription regulation</keyword>
<keyword evidence="10" id="KW-1185">Reference proteome</keyword>
<evidence type="ECO:0000256" key="1">
    <source>
        <dbReference type="ARBA" id="ARBA00004123"/>
    </source>
</evidence>
<dbReference type="Gene3D" id="1.10.10.60">
    <property type="entry name" value="Homeodomain-like"/>
    <property type="match status" value="1"/>
</dbReference>
<comment type="subcellular location">
    <subcellularLocation>
        <location evidence="1">Nucleus</location>
    </subcellularLocation>
</comment>
<evidence type="ECO:0000256" key="2">
    <source>
        <dbReference type="ARBA" id="ARBA00023015"/>
    </source>
</evidence>
<evidence type="ECO:0000313" key="10">
    <source>
        <dbReference type="Proteomes" id="UP000824120"/>
    </source>
</evidence>
<dbReference type="InterPro" id="IPR044823">
    <property type="entry name" value="ASIL1/2-like"/>
</dbReference>
<dbReference type="PANTHER" id="PTHR31307">
    <property type="entry name" value="TRIHELIX TRANSCRIPTION FACTOR ASIL2"/>
    <property type="match status" value="1"/>
</dbReference>
<comment type="caution">
    <text evidence="9">The sequence shown here is derived from an EMBL/GenBank/DDBJ whole genome shotgun (WGS) entry which is preliminary data.</text>
</comment>
<feature type="domain" description="Myb/SANT-like DNA-binding" evidence="8">
    <location>
        <begin position="82"/>
        <end position="167"/>
    </location>
</feature>
<evidence type="ECO:0000256" key="4">
    <source>
        <dbReference type="ARBA" id="ARBA00023125"/>
    </source>
</evidence>
<dbReference type="Proteomes" id="UP000824120">
    <property type="component" value="Chromosome 6"/>
</dbReference>
<feature type="coiled-coil region" evidence="7">
    <location>
        <begin position="263"/>
        <end position="294"/>
    </location>
</feature>
<keyword evidence="6" id="KW-0539">Nucleus</keyword>
<organism evidence="9 10">
    <name type="scientific">Solanum commersonii</name>
    <name type="common">Commerson's wild potato</name>
    <name type="synonym">Commerson's nightshade</name>
    <dbReference type="NCBI Taxonomy" id="4109"/>
    <lineage>
        <taxon>Eukaryota</taxon>
        <taxon>Viridiplantae</taxon>
        <taxon>Streptophyta</taxon>
        <taxon>Embryophyta</taxon>
        <taxon>Tracheophyta</taxon>
        <taxon>Spermatophyta</taxon>
        <taxon>Magnoliopsida</taxon>
        <taxon>eudicotyledons</taxon>
        <taxon>Gunneridae</taxon>
        <taxon>Pentapetalae</taxon>
        <taxon>asterids</taxon>
        <taxon>lamiids</taxon>
        <taxon>Solanales</taxon>
        <taxon>Solanaceae</taxon>
        <taxon>Solanoideae</taxon>
        <taxon>Solaneae</taxon>
        <taxon>Solanum</taxon>
    </lineage>
</organism>
<dbReference type="GO" id="GO:0000976">
    <property type="term" value="F:transcription cis-regulatory region binding"/>
    <property type="evidence" value="ECO:0007669"/>
    <property type="project" value="TreeGrafter"/>
</dbReference>
<accession>A0A9J5YIB4</accession>
<evidence type="ECO:0000256" key="5">
    <source>
        <dbReference type="ARBA" id="ARBA00023163"/>
    </source>
</evidence>
<dbReference type="InterPro" id="IPR044822">
    <property type="entry name" value="Myb_DNA-bind_4"/>
</dbReference>
<evidence type="ECO:0000256" key="6">
    <source>
        <dbReference type="ARBA" id="ARBA00023242"/>
    </source>
</evidence>
<dbReference type="PANTHER" id="PTHR31307:SF40">
    <property type="entry name" value="TRIHELIX TRANSCRIPTION FACTOR ENAP1-RELATED"/>
    <property type="match status" value="1"/>
</dbReference>
<evidence type="ECO:0000313" key="9">
    <source>
        <dbReference type="EMBL" id="KAG5600041.1"/>
    </source>
</evidence>
<gene>
    <name evidence="9" type="ORF">H5410_031411</name>
</gene>
<protein>
    <recommendedName>
        <fullName evidence="8">Myb/SANT-like DNA-binding domain-containing protein</fullName>
    </recommendedName>
</protein>
<name>A0A9J5YIB4_SOLCO</name>
<dbReference type="OrthoDB" id="2019351at2759"/>
<dbReference type="EMBL" id="JACXVP010000006">
    <property type="protein sequence ID" value="KAG5600041.1"/>
    <property type="molecule type" value="Genomic_DNA"/>
</dbReference>
<keyword evidence="4" id="KW-0238">DNA-binding</keyword>
<dbReference type="FunFam" id="1.10.10.60:FF:000104">
    <property type="entry name" value="trihelix transcription factor ASIL2"/>
    <property type="match status" value="1"/>
</dbReference>
<keyword evidence="3 7" id="KW-0175">Coiled coil</keyword>
<evidence type="ECO:0000256" key="3">
    <source>
        <dbReference type="ARBA" id="ARBA00023054"/>
    </source>
</evidence>
<dbReference type="Pfam" id="PF13837">
    <property type="entry name" value="Myb_DNA-bind_4"/>
    <property type="match status" value="1"/>
</dbReference>
<proteinExistence type="predicted"/>